<dbReference type="Pfam" id="PF03492">
    <property type="entry name" value="Methyltransf_7"/>
    <property type="match status" value="1"/>
</dbReference>
<evidence type="ECO:0000256" key="2">
    <source>
        <dbReference type="ARBA" id="ARBA00022842"/>
    </source>
</evidence>
<reference evidence="3 4" key="1">
    <citation type="journal article" date="2018" name="Science">
        <title>The opium poppy genome and morphinan production.</title>
        <authorList>
            <person name="Guo L."/>
            <person name="Winzer T."/>
            <person name="Yang X."/>
            <person name="Li Y."/>
            <person name="Ning Z."/>
            <person name="He Z."/>
            <person name="Teodor R."/>
            <person name="Lu Y."/>
            <person name="Bowser T.A."/>
            <person name="Graham I.A."/>
            <person name="Ye K."/>
        </authorList>
    </citation>
    <scope>NUCLEOTIDE SEQUENCE [LARGE SCALE GENOMIC DNA]</scope>
    <source>
        <strain evidence="4">cv. HN1</strain>
        <tissue evidence="3">Leaves</tissue>
    </source>
</reference>
<dbReference type="Gramene" id="RZC66480">
    <property type="protein sequence ID" value="RZC66480"/>
    <property type="gene ID" value="C5167_010170"/>
</dbReference>
<organism evidence="3 4">
    <name type="scientific">Papaver somniferum</name>
    <name type="common">Opium poppy</name>
    <dbReference type="NCBI Taxonomy" id="3469"/>
    <lineage>
        <taxon>Eukaryota</taxon>
        <taxon>Viridiplantae</taxon>
        <taxon>Streptophyta</taxon>
        <taxon>Embryophyta</taxon>
        <taxon>Tracheophyta</taxon>
        <taxon>Spermatophyta</taxon>
        <taxon>Magnoliopsida</taxon>
        <taxon>Ranunculales</taxon>
        <taxon>Papaveraceae</taxon>
        <taxon>Papaveroideae</taxon>
        <taxon>Papaver</taxon>
    </lineage>
</organism>
<proteinExistence type="predicted"/>
<dbReference type="PANTHER" id="PTHR31009">
    <property type="entry name" value="S-ADENOSYL-L-METHIONINE:CARBOXYL METHYLTRANSFERASE FAMILY PROTEIN"/>
    <property type="match status" value="1"/>
</dbReference>
<accession>A0A4Y7K2B8</accession>
<keyword evidence="4" id="KW-1185">Reference proteome</keyword>
<evidence type="ECO:0000313" key="4">
    <source>
        <dbReference type="Proteomes" id="UP000316621"/>
    </source>
</evidence>
<dbReference type="Proteomes" id="UP000316621">
    <property type="component" value="Chromosome 6"/>
</dbReference>
<dbReference type="OMA" id="HEAIGHN"/>
<keyword evidence="2" id="KW-0460">Magnesium</keyword>
<evidence type="ECO:0000256" key="1">
    <source>
        <dbReference type="ARBA" id="ARBA00022723"/>
    </source>
</evidence>
<keyword evidence="1" id="KW-0479">Metal-binding</keyword>
<evidence type="ECO:0008006" key="5">
    <source>
        <dbReference type="Google" id="ProtNLM"/>
    </source>
</evidence>
<dbReference type="OrthoDB" id="1523883at2759"/>
<evidence type="ECO:0000313" key="3">
    <source>
        <dbReference type="EMBL" id="RZC66480.1"/>
    </source>
</evidence>
<dbReference type="AlphaFoldDB" id="A0A4Y7K2B8"/>
<dbReference type="Gene3D" id="3.40.50.150">
    <property type="entry name" value="Vaccinia Virus protein VP39"/>
    <property type="match status" value="1"/>
</dbReference>
<dbReference type="InterPro" id="IPR005299">
    <property type="entry name" value="MeTrfase_7"/>
</dbReference>
<dbReference type="GO" id="GO:0008168">
    <property type="term" value="F:methyltransferase activity"/>
    <property type="evidence" value="ECO:0007669"/>
    <property type="project" value="InterPro"/>
</dbReference>
<dbReference type="InterPro" id="IPR042086">
    <property type="entry name" value="MeTrfase_capping"/>
</dbReference>
<protein>
    <recommendedName>
        <fullName evidence="5">Jasmonate O-methyltransferase</fullName>
    </recommendedName>
</protein>
<dbReference type="GO" id="GO:0046872">
    <property type="term" value="F:metal ion binding"/>
    <property type="evidence" value="ECO:0007669"/>
    <property type="project" value="UniProtKB-KW"/>
</dbReference>
<dbReference type="EMBL" id="CM010720">
    <property type="protein sequence ID" value="RZC66480.1"/>
    <property type="molecule type" value="Genomic_DNA"/>
</dbReference>
<dbReference type="InterPro" id="IPR029063">
    <property type="entry name" value="SAM-dependent_MTases_sf"/>
</dbReference>
<dbReference type="SUPFAM" id="SSF53335">
    <property type="entry name" value="S-adenosyl-L-methionine-dependent methyltransferases"/>
    <property type="match status" value="1"/>
</dbReference>
<sequence length="311" mass="34810">MDRFIRNLRMNGGTGKTSYSFDSSVQERAIYVTKPLIEDAALDVFSKFYACSATLSPSEMMGKSIGIADLGCSSGPNTLLVISYLLNIIYNKCREFDSASPEIVMFLNDLPGNDFNTLFKHLEGFTDELKRTKGDGFGPCFAAGMPGTFYGRLVPRDTLHFVHSSYSLQWLSQVPLGIESCSKGNIYISKSSPPSITEAYFKQFKSDFRSFLTCRSEELVKGGKMVVTLLGRRNADPTSIECCYFWELLALAINDMVSEGMIEEEKLMSFNLPQYMPSNEEVKNEIQCEGSFMINQLEAKFTNIVMSLTKV</sequence>
<dbReference type="Gene3D" id="1.10.1200.270">
    <property type="entry name" value="Methyltransferase, alpha-helical capping domain"/>
    <property type="match status" value="1"/>
</dbReference>
<name>A0A4Y7K2B8_PAPSO</name>
<gene>
    <name evidence="3" type="ORF">C5167_010170</name>
</gene>